<dbReference type="Pfam" id="PF13759">
    <property type="entry name" value="2OG-FeII_Oxy_5"/>
    <property type="match status" value="1"/>
</dbReference>
<feature type="repeat" description="TPR" evidence="1">
    <location>
        <begin position="140"/>
        <end position="173"/>
    </location>
</feature>
<reference evidence="2 3" key="1">
    <citation type="submission" date="2020-07" db="EMBL/GenBank/DDBJ databases">
        <title>Genomic Encyclopedia of Type Strains, Phase IV (KMG-IV): sequencing the most valuable type-strain genomes for metagenomic binning, comparative biology and taxonomic classification.</title>
        <authorList>
            <person name="Goeker M."/>
        </authorList>
    </citation>
    <scope>NUCLEOTIDE SEQUENCE [LARGE SCALE GENOMIC DNA]</scope>
    <source>
        <strain evidence="2 3">DSM 29043</strain>
    </source>
</reference>
<dbReference type="InterPro" id="IPR019734">
    <property type="entry name" value="TPR_rpt"/>
</dbReference>
<dbReference type="InterPro" id="IPR011990">
    <property type="entry name" value="TPR-like_helical_dom_sf"/>
</dbReference>
<name>A0A7Z0BWY0_9SPHN</name>
<dbReference type="Proteomes" id="UP000522081">
    <property type="component" value="Unassembled WGS sequence"/>
</dbReference>
<comment type="caution">
    <text evidence="2">The sequence shown here is derived from an EMBL/GenBank/DDBJ whole genome shotgun (WGS) entry which is preliminary data.</text>
</comment>
<dbReference type="SUPFAM" id="SSF48452">
    <property type="entry name" value="TPR-like"/>
    <property type="match status" value="1"/>
</dbReference>
<dbReference type="RefSeq" id="WP_179408582.1">
    <property type="nucleotide sequence ID" value="NZ_JACBZF010000007.1"/>
</dbReference>
<dbReference type="PROSITE" id="PS50005">
    <property type="entry name" value="TPR"/>
    <property type="match status" value="3"/>
</dbReference>
<dbReference type="SMART" id="SM00028">
    <property type="entry name" value="TPR"/>
    <property type="match status" value="5"/>
</dbReference>
<dbReference type="Gene3D" id="2.60.120.620">
    <property type="entry name" value="q2cbj1_9rhob like domain"/>
    <property type="match status" value="1"/>
</dbReference>
<dbReference type="EMBL" id="JACBZF010000007">
    <property type="protein sequence ID" value="NYH96772.1"/>
    <property type="molecule type" value="Genomic_DNA"/>
</dbReference>
<evidence type="ECO:0000313" key="3">
    <source>
        <dbReference type="Proteomes" id="UP000522081"/>
    </source>
</evidence>
<keyword evidence="1" id="KW-0802">TPR repeat</keyword>
<keyword evidence="3" id="KW-1185">Reference proteome</keyword>
<proteinExistence type="predicted"/>
<evidence type="ECO:0000256" key="1">
    <source>
        <dbReference type="PROSITE-ProRule" id="PRU00339"/>
    </source>
</evidence>
<feature type="repeat" description="TPR" evidence="1">
    <location>
        <begin position="42"/>
        <end position="75"/>
    </location>
</feature>
<protein>
    <submittedName>
        <fullName evidence="2">Tetratricopeptide (TPR) repeat protein</fullName>
    </submittedName>
</protein>
<dbReference type="InterPro" id="IPR012668">
    <property type="entry name" value="CHP02466"/>
</dbReference>
<gene>
    <name evidence="2" type="ORF">FHS75_003123</name>
</gene>
<dbReference type="PANTHER" id="PTHR44809:SF1">
    <property type="entry name" value="PROTEIN O-MANNOSYL-TRANSFERASE TMTC1"/>
    <property type="match status" value="1"/>
</dbReference>
<sequence length="503" mass="53020">MVERARDRDEMLAQAARLAQGAEPASARALVGRLLAGDPADADALTVQGIVEQRTGNPDAAASAFRKACEADPGNPARIGNLAVALKNAGRFEDAIAAFRETLRLRPGHAATLANLASCLLAAGRPAEAIAALDPAPRHPDALNHLGVAHARLGDHDRAVECYRAALGLRPGHGGATLNLVDALAETGAVEEAETIAKGVLAQAPGHPRASNQLGLLRDRAGDTGGAIAAFEKGFDPAAPHHALGVNLARMLVIAGRCEDAVGVTETLERDSPDVTTPLALRCAALERLGRRDELAALMGVDRFVTSRDFEAVPGFASLGEFNSALIAELEAHPSLTFEPEGLVTRQGRQSADLAGDDSPAIFVLAALARAELAKERERLSRLRADHPFLRALPHEWSLTLWGTTLTPGGSVDAHIHAPNWLSGVYYPDFPDGSEEGAFAVGCLPDDLGGGGQATVMRPATGRMFLFPSYLWHGTLPFSDAKARVSFAFDLVPEGIGRPHRLR</sequence>
<dbReference type="PANTHER" id="PTHR44809">
    <property type="match status" value="1"/>
</dbReference>
<dbReference type="Pfam" id="PF14559">
    <property type="entry name" value="TPR_19"/>
    <property type="match status" value="2"/>
</dbReference>
<accession>A0A7Z0BWY0</accession>
<dbReference type="Pfam" id="PF13432">
    <property type="entry name" value="TPR_16"/>
    <property type="match status" value="1"/>
</dbReference>
<feature type="repeat" description="TPR" evidence="1">
    <location>
        <begin position="76"/>
        <end position="109"/>
    </location>
</feature>
<evidence type="ECO:0000313" key="2">
    <source>
        <dbReference type="EMBL" id="NYH96772.1"/>
    </source>
</evidence>
<dbReference type="InterPro" id="IPR052943">
    <property type="entry name" value="TMTC_O-mannosyl-trnsfr"/>
</dbReference>
<dbReference type="Gene3D" id="1.25.40.10">
    <property type="entry name" value="Tetratricopeptide repeat domain"/>
    <property type="match status" value="2"/>
</dbReference>
<organism evidence="2 3">
    <name type="scientific">Novosphingobium marinum</name>
    <dbReference type="NCBI Taxonomy" id="1514948"/>
    <lineage>
        <taxon>Bacteria</taxon>
        <taxon>Pseudomonadati</taxon>
        <taxon>Pseudomonadota</taxon>
        <taxon>Alphaproteobacteria</taxon>
        <taxon>Sphingomonadales</taxon>
        <taxon>Sphingomonadaceae</taxon>
        <taxon>Novosphingobium</taxon>
    </lineage>
</organism>
<dbReference type="PROSITE" id="PS50293">
    <property type="entry name" value="TPR_REGION"/>
    <property type="match status" value="1"/>
</dbReference>
<dbReference type="AlphaFoldDB" id="A0A7Z0BWY0"/>